<keyword evidence="1" id="KW-1133">Transmembrane helix</keyword>
<evidence type="ECO:0000259" key="3">
    <source>
        <dbReference type="Pfam" id="PF16220"/>
    </source>
</evidence>
<keyword evidence="1" id="KW-0472">Membrane</keyword>
<dbReference type="Pfam" id="PF16220">
    <property type="entry name" value="DUF4880"/>
    <property type="match status" value="1"/>
</dbReference>
<accession>A0A2U1TVQ1</accession>
<dbReference type="Gene3D" id="3.55.50.30">
    <property type="match status" value="1"/>
</dbReference>
<organism evidence="5 6">
    <name type="scientific">Brenneria roseae subsp. americana</name>
    <dbReference type="NCBI Taxonomy" id="1508507"/>
    <lineage>
        <taxon>Bacteria</taxon>
        <taxon>Pseudomonadati</taxon>
        <taxon>Pseudomonadota</taxon>
        <taxon>Gammaproteobacteria</taxon>
        <taxon>Enterobacterales</taxon>
        <taxon>Pectobacteriaceae</taxon>
        <taxon>Brenneria</taxon>
    </lineage>
</organism>
<feature type="transmembrane region" description="Helical" evidence="1">
    <location>
        <begin position="82"/>
        <end position="104"/>
    </location>
</feature>
<comment type="caution">
    <text evidence="5">The sequence shown here is derived from an EMBL/GenBank/DDBJ whole genome shotgun (WGS) entry which is preliminary data.</text>
</comment>
<keyword evidence="6" id="KW-1185">Reference proteome</keyword>
<reference evidence="5 6" key="1">
    <citation type="submission" date="2018-04" db="EMBL/GenBank/DDBJ databases">
        <title>Brenneria corticis sp.nov.</title>
        <authorList>
            <person name="Li Y."/>
        </authorList>
    </citation>
    <scope>NUCLEOTIDE SEQUENCE [LARGE SCALE GENOMIC DNA]</scope>
    <source>
        <strain evidence="5 6">LMG 27715</strain>
    </source>
</reference>
<feature type="domain" description="Protein FecR C-terminal" evidence="4">
    <location>
        <begin position="243"/>
        <end position="296"/>
    </location>
</feature>
<evidence type="ECO:0000259" key="4">
    <source>
        <dbReference type="Pfam" id="PF16344"/>
    </source>
</evidence>
<proteinExistence type="predicted"/>
<dbReference type="GO" id="GO:0016989">
    <property type="term" value="F:sigma factor antagonist activity"/>
    <property type="evidence" value="ECO:0007669"/>
    <property type="project" value="TreeGrafter"/>
</dbReference>
<feature type="domain" description="FecR protein" evidence="2">
    <location>
        <begin position="111"/>
        <end position="200"/>
    </location>
</feature>
<dbReference type="PIRSF" id="PIRSF018266">
    <property type="entry name" value="FecR"/>
    <property type="match status" value="1"/>
</dbReference>
<dbReference type="OrthoDB" id="8641865at2"/>
<name>A0A2U1TVQ1_9GAMM</name>
<dbReference type="InterPro" id="IPR006860">
    <property type="entry name" value="FecR"/>
</dbReference>
<dbReference type="PANTHER" id="PTHR30273">
    <property type="entry name" value="PERIPLASMIC SIGNAL SENSOR AND SIGMA FACTOR ACTIVATOR FECR-RELATED"/>
    <property type="match status" value="1"/>
</dbReference>
<dbReference type="InterPro" id="IPR032508">
    <property type="entry name" value="FecR_C"/>
</dbReference>
<dbReference type="Pfam" id="PF16344">
    <property type="entry name" value="FecR_C"/>
    <property type="match status" value="1"/>
</dbReference>
<evidence type="ECO:0000313" key="5">
    <source>
        <dbReference type="EMBL" id="PWC13503.1"/>
    </source>
</evidence>
<keyword evidence="1" id="KW-0812">Transmembrane</keyword>
<sequence>MKDYPPEIRQQAALWAIRLAEAPLEDEQEQAFQHWLQQDPRHTLALQQAGTLWQGLGSLSTEQKQAFEPRVAPIKRFAHWRIAALLLLGLSFGTAWFSDGFLMLRADYRAENQVRSVTLPDGSQVEMDAGSAIAIAYNQHERRIKLLQGNAWFTAAPVNTLEQRPFLVDAASGTTQALGTQFIIQNTPQVTTVGVVEHSVQVTANGQTLRLDEQQAARYTPHGVTRDPDWNSRDSSDWTRGQLVFNQQPLSDVVDRINRYHSGTVIVSGTALRQSQVSGIFSLNELDSALKTITAELGAKTVTLPGVTILY</sequence>
<dbReference type="EMBL" id="QDKJ01000004">
    <property type="protein sequence ID" value="PWC13503.1"/>
    <property type="molecule type" value="Genomic_DNA"/>
</dbReference>
<dbReference type="Proteomes" id="UP000245138">
    <property type="component" value="Unassembled WGS sequence"/>
</dbReference>
<evidence type="ECO:0000256" key="1">
    <source>
        <dbReference type="SAM" id="Phobius"/>
    </source>
</evidence>
<dbReference type="AlphaFoldDB" id="A0A2U1TVQ1"/>
<dbReference type="PANTHER" id="PTHR30273:SF2">
    <property type="entry name" value="PROTEIN FECR"/>
    <property type="match status" value="1"/>
</dbReference>
<protein>
    <submittedName>
        <fullName evidence="5">Iron dicitrate transport regulator FecR</fullName>
    </submittedName>
</protein>
<feature type="domain" description="FecR N-terminal" evidence="3">
    <location>
        <begin position="10"/>
        <end position="51"/>
    </location>
</feature>
<evidence type="ECO:0000259" key="2">
    <source>
        <dbReference type="Pfam" id="PF04773"/>
    </source>
</evidence>
<dbReference type="RefSeq" id="WP_109053453.1">
    <property type="nucleotide sequence ID" value="NZ_QDKJ01000004.1"/>
</dbReference>
<gene>
    <name evidence="5" type="ORF">B4923_05970</name>
</gene>
<dbReference type="InterPro" id="IPR012373">
    <property type="entry name" value="Ferrdict_sens_TM"/>
</dbReference>
<dbReference type="Pfam" id="PF04773">
    <property type="entry name" value="FecR"/>
    <property type="match status" value="1"/>
</dbReference>
<evidence type="ECO:0000313" key="6">
    <source>
        <dbReference type="Proteomes" id="UP000245138"/>
    </source>
</evidence>
<dbReference type="Gene3D" id="2.60.120.1440">
    <property type="match status" value="1"/>
</dbReference>
<dbReference type="InterPro" id="IPR032623">
    <property type="entry name" value="FecR_N"/>
</dbReference>